<dbReference type="SUPFAM" id="SSF103473">
    <property type="entry name" value="MFS general substrate transporter"/>
    <property type="match status" value="1"/>
</dbReference>
<keyword evidence="2" id="KW-0813">Transport</keyword>
<dbReference type="PANTHER" id="PTHR23503">
    <property type="entry name" value="SOLUTE CARRIER FAMILY 2"/>
    <property type="match status" value="1"/>
</dbReference>
<dbReference type="InterPro" id="IPR036259">
    <property type="entry name" value="MFS_trans_sf"/>
</dbReference>
<dbReference type="PANTHER" id="PTHR23503:SF125">
    <property type="entry name" value="PLASTIDIC GLUCOSE TRANSPORTER 3-RELATED"/>
    <property type="match status" value="1"/>
</dbReference>
<evidence type="ECO:0000256" key="4">
    <source>
        <dbReference type="ARBA" id="ARBA00022989"/>
    </source>
</evidence>
<keyword evidence="4 7" id="KW-1133">Transmembrane helix</keyword>
<evidence type="ECO:0000313" key="10">
    <source>
        <dbReference type="Proteomes" id="UP000585474"/>
    </source>
</evidence>
<feature type="transmembrane region" description="Helical" evidence="7">
    <location>
        <begin position="165"/>
        <end position="194"/>
    </location>
</feature>
<evidence type="ECO:0000256" key="1">
    <source>
        <dbReference type="ARBA" id="ARBA00004141"/>
    </source>
</evidence>
<dbReference type="OrthoDB" id="6612291at2759"/>
<accession>A0A7J0GBI8</accession>
<comment type="caution">
    <text evidence="9">The sequence shown here is derived from an EMBL/GenBank/DDBJ whole genome shotgun (WGS) entry which is preliminary data.</text>
</comment>
<sequence>MRGRQRDAYSTYKRASSRDRINAHEKEDDLGRLQNGIGKEAGHPSWKRSLPHVLVAALSSFLFGYHLGVVNDTLETISMDLGFSGSTIAEGLVVSTCLAGAFFGSLFSGWIADGIGRRRAFQLCALPMIIGASMRFFVGTGMGLGPPVASLYVAEVSPAFVRGTYGSLIQIATCLGILGALLVGGECVFGYLPFLLPALAVLMEFCAESPHWLFKIGRTAEAENEFEKLLGGSHFKSAINELSKSDKGDEADTVKFFRVTLWSPF</sequence>
<proteinExistence type="inferred from homology"/>
<dbReference type="PROSITE" id="PS50850">
    <property type="entry name" value="MFS"/>
    <property type="match status" value="1"/>
</dbReference>
<dbReference type="InterPro" id="IPR005829">
    <property type="entry name" value="Sugar_transporter_CS"/>
</dbReference>
<evidence type="ECO:0000256" key="7">
    <source>
        <dbReference type="SAM" id="Phobius"/>
    </source>
</evidence>
<keyword evidence="5 7" id="KW-0472">Membrane</keyword>
<organism evidence="9 10">
    <name type="scientific">Actinidia rufa</name>
    <dbReference type="NCBI Taxonomy" id="165716"/>
    <lineage>
        <taxon>Eukaryota</taxon>
        <taxon>Viridiplantae</taxon>
        <taxon>Streptophyta</taxon>
        <taxon>Embryophyta</taxon>
        <taxon>Tracheophyta</taxon>
        <taxon>Spermatophyta</taxon>
        <taxon>Magnoliopsida</taxon>
        <taxon>eudicotyledons</taxon>
        <taxon>Gunneridae</taxon>
        <taxon>Pentapetalae</taxon>
        <taxon>asterids</taxon>
        <taxon>Ericales</taxon>
        <taxon>Actinidiaceae</taxon>
        <taxon>Actinidia</taxon>
    </lineage>
</organism>
<dbReference type="GO" id="GO:0016020">
    <property type="term" value="C:membrane"/>
    <property type="evidence" value="ECO:0007669"/>
    <property type="project" value="UniProtKB-SubCell"/>
</dbReference>
<evidence type="ECO:0000256" key="6">
    <source>
        <dbReference type="ARBA" id="ARBA00044504"/>
    </source>
</evidence>
<dbReference type="InterPro" id="IPR045263">
    <property type="entry name" value="GLUT"/>
</dbReference>
<feature type="domain" description="Major facilitator superfamily (MFS) profile" evidence="8">
    <location>
        <begin position="52"/>
        <end position="265"/>
    </location>
</feature>
<dbReference type="GO" id="GO:0015149">
    <property type="term" value="F:hexose transmembrane transporter activity"/>
    <property type="evidence" value="ECO:0007669"/>
    <property type="project" value="TreeGrafter"/>
</dbReference>
<dbReference type="InterPro" id="IPR005828">
    <property type="entry name" value="MFS_sugar_transport-like"/>
</dbReference>
<dbReference type="EMBL" id="BJWL01000019">
    <property type="protein sequence ID" value="GFZ08058.1"/>
    <property type="molecule type" value="Genomic_DNA"/>
</dbReference>
<reference evidence="9 10" key="1">
    <citation type="submission" date="2019-07" db="EMBL/GenBank/DDBJ databases">
        <title>De Novo Assembly of kiwifruit Actinidia rufa.</title>
        <authorList>
            <person name="Sugita-Konishi S."/>
            <person name="Sato K."/>
            <person name="Mori E."/>
            <person name="Abe Y."/>
            <person name="Kisaki G."/>
            <person name="Hamano K."/>
            <person name="Suezawa K."/>
            <person name="Otani M."/>
            <person name="Fukuda T."/>
            <person name="Manabe T."/>
            <person name="Gomi K."/>
            <person name="Tabuchi M."/>
            <person name="Akimitsu K."/>
            <person name="Kataoka I."/>
        </authorList>
    </citation>
    <scope>NUCLEOTIDE SEQUENCE [LARGE SCALE GENOMIC DNA]</scope>
    <source>
        <strain evidence="10">cv. Fuchu</strain>
    </source>
</reference>
<evidence type="ECO:0000256" key="5">
    <source>
        <dbReference type="ARBA" id="ARBA00023136"/>
    </source>
</evidence>
<comment type="subcellular location">
    <subcellularLocation>
        <location evidence="1">Membrane</location>
        <topology evidence="1">Multi-pass membrane protein</topology>
    </subcellularLocation>
</comment>
<feature type="transmembrane region" description="Helical" evidence="7">
    <location>
        <begin position="88"/>
        <end position="111"/>
    </location>
</feature>
<feature type="transmembrane region" description="Helical" evidence="7">
    <location>
        <begin position="49"/>
        <end position="68"/>
    </location>
</feature>
<evidence type="ECO:0000256" key="3">
    <source>
        <dbReference type="ARBA" id="ARBA00022692"/>
    </source>
</evidence>
<dbReference type="PROSITE" id="PS00216">
    <property type="entry name" value="SUGAR_TRANSPORT_1"/>
    <property type="match status" value="1"/>
</dbReference>
<gene>
    <name evidence="9" type="ORF">Acr_19g0009950</name>
</gene>
<name>A0A7J0GBI8_9ERIC</name>
<feature type="transmembrane region" description="Helical" evidence="7">
    <location>
        <begin position="123"/>
        <end position="145"/>
    </location>
</feature>
<comment type="similarity">
    <text evidence="6">Belongs to the major facilitator superfamily. Phosphate:H(+) symporter (TC 2.A.1.9) family.</text>
</comment>
<dbReference type="Pfam" id="PF00083">
    <property type="entry name" value="Sugar_tr"/>
    <property type="match status" value="1"/>
</dbReference>
<protein>
    <submittedName>
        <fullName evidence="9">Major facilitator superfamily protein</fullName>
    </submittedName>
</protein>
<evidence type="ECO:0000313" key="9">
    <source>
        <dbReference type="EMBL" id="GFZ08058.1"/>
    </source>
</evidence>
<dbReference type="Proteomes" id="UP000585474">
    <property type="component" value="Unassembled WGS sequence"/>
</dbReference>
<keyword evidence="3 7" id="KW-0812">Transmembrane</keyword>
<keyword evidence="10" id="KW-1185">Reference proteome</keyword>
<evidence type="ECO:0000256" key="2">
    <source>
        <dbReference type="ARBA" id="ARBA00022448"/>
    </source>
</evidence>
<dbReference type="AlphaFoldDB" id="A0A7J0GBI8"/>
<dbReference type="InterPro" id="IPR020846">
    <property type="entry name" value="MFS_dom"/>
</dbReference>
<evidence type="ECO:0000259" key="8">
    <source>
        <dbReference type="PROSITE" id="PS50850"/>
    </source>
</evidence>
<dbReference type="Gene3D" id="1.20.1250.20">
    <property type="entry name" value="MFS general substrate transporter like domains"/>
    <property type="match status" value="1"/>
</dbReference>